<proteinExistence type="inferred from homology"/>
<dbReference type="InterPro" id="IPR020119">
    <property type="entry name" value="PsdUridine_synth_TruD_CS"/>
</dbReference>
<gene>
    <name evidence="4" type="primary">truD</name>
    <name evidence="6" type="ORF">RM552_00365</name>
</gene>
<sequence length="367" mass="41755">MLGLQPNAWRYLHNGPLFKANIKAQLKDFKVVEKLTFEPNGEGEHDFLFIEKEGLNTAFVAEEMAKFAKLPLRNVSYAGRKDKFASTQQWFGVYFGKKERVDWDNFSLVGLQILKQTKNQRKLRLGTIKANAFEIRLRNISDLNETQLQQRLQDINRNGVPNYFGNQRFGERIKTDGSVELGGNLQLAEKLMQGEAIRNRNKRSMAISALRSWLFNYFVSERLQNAGFKVLSGDVFILKGSNSFFVHELIGTSSQQQAQNEQLIKRLSERDVLFSGPMWGEGKLDSTSAALEREQQISATFPDICEHLASLGLKQQRRPAFIFPENLAYEIEDNDLILRFSLPSGSFATSVLREIVDIDVGIAPPKV</sequence>
<dbReference type="Gene3D" id="3.30.2340.10">
    <property type="entry name" value="TruD, insertion domain"/>
    <property type="match status" value="1"/>
</dbReference>
<name>A0ABU2ZM22_9ALTE</name>
<comment type="catalytic activity">
    <reaction evidence="4">
        <text>uridine(13) in tRNA = pseudouridine(13) in tRNA</text>
        <dbReference type="Rhea" id="RHEA:42540"/>
        <dbReference type="Rhea" id="RHEA-COMP:10105"/>
        <dbReference type="Rhea" id="RHEA-COMP:10106"/>
        <dbReference type="ChEBI" id="CHEBI:65314"/>
        <dbReference type="ChEBI" id="CHEBI:65315"/>
        <dbReference type="EC" id="5.4.99.27"/>
    </reaction>
</comment>
<evidence type="ECO:0000256" key="3">
    <source>
        <dbReference type="ARBA" id="ARBA00023235"/>
    </source>
</evidence>
<organism evidence="6 7">
    <name type="scientific">Glaciecola petra</name>
    <dbReference type="NCBI Taxonomy" id="3075602"/>
    <lineage>
        <taxon>Bacteria</taxon>
        <taxon>Pseudomonadati</taxon>
        <taxon>Pseudomonadota</taxon>
        <taxon>Gammaproteobacteria</taxon>
        <taxon>Alteromonadales</taxon>
        <taxon>Alteromonadaceae</taxon>
        <taxon>Glaciecola</taxon>
    </lineage>
</organism>
<dbReference type="Gene3D" id="3.30.2350.20">
    <property type="entry name" value="TruD, catalytic domain"/>
    <property type="match status" value="1"/>
</dbReference>
<dbReference type="InterPro" id="IPR050170">
    <property type="entry name" value="TruD_pseudoU_synthase"/>
</dbReference>
<evidence type="ECO:0000259" key="5">
    <source>
        <dbReference type="PROSITE" id="PS50984"/>
    </source>
</evidence>
<evidence type="ECO:0000313" key="6">
    <source>
        <dbReference type="EMBL" id="MDT0593291.1"/>
    </source>
</evidence>
<dbReference type="PANTHER" id="PTHR47811:SF1">
    <property type="entry name" value="TRNA PSEUDOURIDINE SYNTHASE D"/>
    <property type="match status" value="1"/>
</dbReference>
<dbReference type="InterPro" id="IPR020103">
    <property type="entry name" value="PsdUridine_synth_cat_dom_sf"/>
</dbReference>
<comment type="caution">
    <text evidence="6">The sequence shown here is derived from an EMBL/GenBank/DDBJ whole genome shotgun (WGS) entry which is preliminary data.</text>
</comment>
<evidence type="ECO:0000256" key="2">
    <source>
        <dbReference type="ARBA" id="ARBA00022694"/>
    </source>
</evidence>
<dbReference type="Proteomes" id="UP001253545">
    <property type="component" value="Unassembled WGS sequence"/>
</dbReference>
<dbReference type="HAMAP" id="MF_01082">
    <property type="entry name" value="TruD"/>
    <property type="match status" value="1"/>
</dbReference>
<evidence type="ECO:0000256" key="4">
    <source>
        <dbReference type="HAMAP-Rule" id="MF_01082"/>
    </source>
</evidence>
<evidence type="ECO:0000313" key="7">
    <source>
        <dbReference type="Proteomes" id="UP001253545"/>
    </source>
</evidence>
<dbReference type="PANTHER" id="PTHR47811">
    <property type="entry name" value="TRNA PSEUDOURIDINE SYNTHASE D"/>
    <property type="match status" value="1"/>
</dbReference>
<dbReference type="InterPro" id="IPR043165">
    <property type="entry name" value="TruD_insert_sf"/>
</dbReference>
<keyword evidence="2 4" id="KW-0819">tRNA processing</keyword>
<dbReference type="InterPro" id="IPR011760">
    <property type="entry name" value="PsdUridine_synth_TruD_insert"/>
</dbReference>
<evidence type="ECO:0000256" key="1">
    <source>
        <dbReference type="ARBA" id="ARBA00007953"/>
    </source>
</evidence>
<dbReference type="EC" id="5.4.99.27" evidence="4"/>
<reference evidence="6 7" key="1">
    <citation type="submission" date="2023-09" db="EMBL/GenBank/DDBJ databases">
        <authorList>
            <person name="Rey-Velasco X."/>
        </authorList>
    </citation>
    <scope>NUCLEOTIDE SEQUENCE [LARGE SCALE GENOMIC DNA]</scope>
    <source>
        <strain evidence="6 7">P117</strain>
    </source>
</reference>
<keyword evidence="3 4" id="KW-0413">Isomerase</keyword>
<dbReference type="PROSITE" id="PS01268">
    <property type="entry name" value="UPF0024"/>
    <property type="match status" value="1"/>
</dbReference>
<keyword evidence="7" id="KW-1185">Reference proteome</keyword>
<dbReference type="InterPro" id="IPR042214">
    <property type="entry name" value="TruD_catalytic"/>
</dbReference>
<comment type="similarity">
    <text evidence="1 4">Belongs to the pseudouridine synthase TruD family.</text>
</comment>
<dbReference type="SUPFAM" id="SSF55120">
    <property type="entry name" value="Pseudouridine synthase"/>
    <property type="match status" value="1"/>
</dbReference>
<feature type="domain" description="TRUD" evidence="5">
    <location>
        <begin position="159"/>
        <end position="323"/>
    </location>
</feature>
<dbReference type="RefSeq" id="WP_311366813.1">
    <property type="nucleotide sequence ID" value="NZ_JAVRHX010000001.1"/>
</dbReference>
<comment type="function">
    <text evidence="4">Responsible for synthesis of pseudouridine from uracil-13 in transfer RNAs.</text>
</comment>
<accession>A0ABU2ZM22</accession>
<protein>
    <recommendedName>
        <fullName evidence="4">tRNA pseudouridine synthase D</fullName>
        <ecNumber evidence="4">5.4.99.27</ecNumber>
    </recommendedName>
    <alternativeName>
        <fullName evidence="4">tRNA pseudouridine(13) synthase</fullName>
    </alternativeName>
    <alternativeName>
        <fullName evidence="4">tRNA pseudouridylate synthase D</fullName>
    </alternativeName>
    <alternativeName>
        <fullName evidence="4">tRNA-uridine isomerase D</fullName>
    </alternativeName>
</protein>
<dbReference type="InterPro" id="IPR001656">
    <property type="entry name" value="PsdUridine_synth_TruD"/>
</dbReference>
<dbReference type="PROSITE" id="PS50984">
    <property type="entry name" value="TRUD"/>
    <property type="match status" value="1"/>
</dbReference>
<dbReference type="Pfam" id="PF01142">
    <property type="entry name" value="TruD"/>
    <property type="match status" value="2"/>
</dbReference>
<dbReference type="EMBL" id="JAVRHX010000001">
    <property type="protein sequence ID" value="MDT0593291.1"/>
    <property type="molecule type" value="Genomic_DNA"/>
</dbReference>
<feature type="active site" description="Nucleophile" evidence="4">
    <location>
        <position position="82"/>
    </location>
</feature>